<sequence length="94" mass="10528">MAKLALEQAIAPEWVDQVFEEHRQRQYSRELLFSTIIKLMSLVSLGLKPSLHAAARQLEDLPVSLAALYDKISRTEPALLRALVTGCAQRLTPT</sequence>
<evidence type="ECO:0000313" key="1">
    <source>
        <dbReference type="EMBL" id="MBS7675545.1"/>
    </source>
</evidence>
<evidence type="ECO:0000313" key="2">
    <source>
        <dbReference type="Proteomes" id="UP001196338"/>
    </source>
</evidence>
<feature type="non-terminal residue" evidence="1">
    <location>
        <position position="94"/>
    </location>
</feature>
<comment type="caution">
    <text evidence="1">The sequence shown here is derived from an EMBL/GenBank/DDBJ whole genome shotgun (WGS) entry which is preliminary data.</text>
</comment>
<dbReference type="AlphaFoldDB" id="A0AAW4KSX6"/>
<proteinExistence type="predicted"/>
<dbReference type="EMBL" id="JAHBND010000903">
    <property type="protein sequence ID" value="MBS7675545.1"/>
    <property type="molecule type" value="Genomic_DNA"/>
</dbReference>
<organism evidence="1 2">
    <name type="scientific">Vibrio cholerae</name>
    <dbReference type="NCBI Taxonomy" id="666"/>
    <lineage>
        <taxon>Bacteria</taxon>
        <taxon>Pseudomonadati</taxon>
        <taxon>Pseudomonadota</taxon>
        <taxon>Gammaproteobacteria</taxon>
        <taxon>Vibrionales</taxon>
        <taxon>Vibrionaceae</taxon>
        <taxon>Vibrio</taxon>
    </lineage>
</organism>
<reference evidence="1" key="2">
    <citation type="submission" date="2023-08" db="EMBL/GenBank/DDBJ databases">
        <title>Vibrio cholerae Outbreaks in Tanzania Exemplify Founder Flush: Simultaneous Increases in Population Size and Genetic Diversity.</title>
        <authorList>
            <person name="Debes A.K."/>
            <person name="Mohammed A."/>
            <person name="Maseke I."/>
            <person name="Almeida M."/>
            <person name="Li S."/>
            <person name="Matimba H."/>
            <person name="Joachim A."/>
            <person name="Mizinduko M."/>
            <person name="Nyanga S."/>
            <person name="Kelly M."/>
            <person name="Kachwamba Y."/>
            <person name="Schaffer A.M."/>
            <person name="Nyanga A.S."/>
            <person name="Mghamba J."/>
            <person name="Mosha F.S."/>
            <person name="Sack D.A."/>
            <person name="Stine O.C."/>
        </authorList>
    </citation>
    <scope>NUCLEOTIDE SEQUENCE</scope>
    <source>
        <strain evidence="1">TDS0091212</strain>
    </source>
</reference>
<dbReference type="Proteomes" id="UP001196338">
    <property type="component" value="Unassembled WGS sequence"/>
</dbReference>
<protein>
    <submittedName>
        <fullName evidence="1">IS4 family transposase</fullName>
    </submittedName>
</protein>
<accession>A0AAW4KSX6</accession>
<name>A0AAW4KSX6_VIBCL</name>
<gene>
    <name evidence="1" type="ORF">KIN13_19245</name>
</gene>
<reference evidence="1" key="1">
    <citation type="submission" date="2021-05" db="EMBL/GenBank/DDBJ databases">
        <authorList>
            <person name="Stine C."/>
        </authorList>
    </citation>
    <scope>NUCLEOTIDE SEQUENCE</scope>
    <source>
        <strain evidence="1">TDS0091212</strain>
    </source>
</reference>